<dbReference type="GeneID" id="120026832"/>
<dbReference type="PROSITE" id="PS00028">
    <property type="entry name" value="ZINC_FINGER_C2H2_1"/>
    <property type="match status" value="4"/>
</dbReference>
<dbReference type="SMART" id="SM00355">
    <property type="entry name" value="ZnF_C2H2"/>
    <property type="match status" value="7"/>
</dbReference>
<comment type="similarity">
    <text evidence="2">Belongs to the krueppel C2H2-type zinc-finger protein family.</text>
</comment>
<feature type="region of interest" description="Disordered" evidence="12">
    <location>
        <begin position="1"/>
        <end position="37"/>
    </location>
</feature>
<feature type="region of interest" description="Disordered" evidence="12">
    <location>
        <begin position="454"/>
        <end position="499"/>
    </location>
</feature>
<keyword evidence="7" id="KW-0805">Transcription regulation</keyword>
<feature type="compositionally biased region" description="Polar residues" evidence="12">
    <location>
        <begin position="737"/>
        <end position="764"/>
    </location>
</feature>
<feature type="compositionally biased region" description="Polar residues" evidence="12">
    <location>
        <begin position="463"/>
        <end position="479"/>
    </location>
</feature>
<feature type="domain" description="C2H2-type" evidence="13">
    <location>
        <begin position="183"/>
        <end position="207"/>
    </location>
</feature>
<protein>
    <submittedName>
        <fullName evidence="15">Zinc finger protein 516-like</fullName>
    </submittedName>
</protein>
<dbReference type="SUPFAM" id="SSF57667">
    <property type="entry name" value="beta-beta-alpha zinc fingers"/>
    <property type="match status" value="3"/>
</dbReference>
<keyword evidence="8" id="KW-0238">DNA-binding</keyword>
<feature type="compositionally biased region" description="Polar residues" evidence="12">
    <location>
        <begin position="427"/>
        <end position="440"/>
    </location>
</feature>
<keyword evidence="3" id="KW-0479">Metal-binding</keyword>
<keyword evidence="6" id="KW-0862">Zinc</keyword>
<feature type="domain" description="C2H2-type" evidence="13">
    <location>
        <begin position="60"/>
        <end position="82"/>
    </location>
</feature>
<dbReference type="GO" id="GO:0000981">
    <property type="term" value="F:DNA-binding transcription factor activity, RNA polymerase II-specific"/>
    <property type="evidence" value="ECO:0007669"/>
    <property type="project" value="TreeGrafter"/>
</dbReference>
<feature type="domain" description="C2H2-type" evidence="13">
    <location>
        <begin position="271"/>
        <end position="302"/>
    </location>
</feature>
<accession>A0A8U0PKA3</accession>
<dbReference type="InterPro" id="IPR013087">
    <property type="entry name" value="Znf_C2H2_type"/>
</dbReference>
<feature type="region of interest" description="Disordered" evidence="12">
    <location>
        <begin position="857"/>
        <end position="887"/>
    </location>
</feature>
<evidence type="ECO:0000256" key="5">
    <source>
        <dbReference type="ARBA" id="ARBA00022771"/>
    </source>
</evidence>
<keyword evidence="9" id="KW-0804">Transcription</keyword>
<feature type="domain" description="C2H2-type" evidence="13">
    <location>
        <begin position="32"/>
        <end position="59"/>
    </location>
</feature>
<dbReference type="FunFam" id="3.30.160.60:FF:000075">
    <property type="entry name" value="Putative zinc finger protein 536"/>
    <property type="match status" value="1"/>
</dbReference>
<dbReference type="PROSITE" id="PS50157">
    <property type="entry name" value="ZINC_FINGER_C2H2_2"/>
    <property type="match status" value="5"/>
</dbReference>
<dbReference type="RefSeq" id="XP_038827471.1">
    <property type="nucleotide sequence ID" value="XM_038971543.1"/>
</dbReference>
<feature type="compositionally biased region" description="Polar residues" evidence="12">
    <location>
        <begin position="245"/>
        <end position="254"/>
    </location>
</feature>
<evidence type="ECO:0000256" key="1">
    <source>
        <dbReference type="ARBA" id="ARBA00004123"/>
    </source>
</evidence>
<evidence type="ECO:0000313" key="15">
    <source>
        <dbReference type="RefSeq" id="XP_038827471.1"/>
    </source>
</evidence>
<feature type="region of interest" description="Disordered" evidence="12">
    <location>
        <begin position="95"/>
        <end position="173"/>
    </location>
</feature>
<evidence type="ECO:0000256" key="3">
    <source>
        <dbReference type="ARBA" id="ARBA00022723"/>
    </source>
</evidence>
<evidence type="ECO:0000256" key="9">
    <source>
        <dbReference type="ARBA" id="ARBA00023163"/>
    </source>
</evidence>
<evidence type="ECO:0000259" key="13">
    <source>
        <dbReference type="PROSITE" id="PS50157"/>
    </source>
</evidence>
<feature type="compositionally biased region" description="Basic residues" evidence="12">
    <location>
        <begin position="126"/>
        <end position="141"/>
    </location>
</feature>
<dbReference type="PANTHER" id="PTHR45925:SF3">
    <property type="entry name" value="ZINC FINGER PROTEIN 516"/>
    <property type="match status" value="1"/>
</dbReference>
<dbReference type="InterPro" id="IPR051967">
    <property type="entry name" value="Krueppel_C2H2-ZF"/>
</dbReference>
<evidence type="ECO:0000256" key="4">
    <source>
        <dbReference type="ARBA" id="ARBA00022737"/>
    </source>
</evidence>
<feature type="domain" description="C2H2-type" evidence="13">
    <location>
        <begin position="211"/>
        <end position="238"/>
    </location>
</feature>
<feature type="compositionally biased region" description="Polar residues" evidence="12">
    <location>
        <begin position="810"/>
        <end position="826"/>
    </location>
</feature>
<dbReference type="FunFam" id="3.30.160.60:FF:000446">
    <property type="entry name" value="Zinc finger protein"/>
    <property type="match status" value="1"/>
</dbReference>
<feature type="region of interest" description="Disordered" evidence="12">
    <location>
        <begin position="672"/>
        <end position="830"/>
    </location>
</feature>
<dbReference type="InterPro" id="IPR036236">
    <property type="entry name" value="Znf_C2H2_sf"/>
</dbReference>
<dbReference type="KEGG" id="snh:120026832"/>
<sequence>MEVEPKQEQADQSKADAVKSDQEEDDATASGHTCGLCGRGFPLLSSLSQHMRRHTGEKPYKCPYCEHRAAQKGSLKAHIRSHKLGLLSRSLGKLDGEEGVGEQGQTQGDPKKLDSPADNLANGTSAKKHKVNGKTKNKSSKKKGEEAVVQDDGKEDEPQTTTEGDSLPGGTFWVDNGDGAGSFPCGSCSQVFPQALLLKAHMKKHRGLLDHGCRICGRRFRQAWFLQSHMRIHRAKSQLRGGSGDSSESQTTLNGVPREPASLVNDDCLYELCAGCGNFFYDRKTLRLHERVHKQSHAPSKPPQQDPDNSSSSPAAKRRFLECLNLRATGAGEAAMEGSLGRRIPELDPVCSYHAWQLVTRGCVVEVTDKSLGWEERLVDAEVAFAREKGEYVPLKQEKRKRQLDSSQSKKKKGAQDVVVNGGSGGISLQQRDSRNSRTLLNGLSAETFGILQKKKVKDGHQSSKQGTKSNSASQPSTPRQEDSLSSSSIKRNSIKDPTYEDTKPYFCEHCDFRTRDPSSFTSHMHKQHKDVRDAHHHILGAIMEDPSHGAPKASGYVEYLRLKSTLLSQPYTNPYICPPGQERAASSCQSEKSRSLKVKGQSSQDAIIYASLLNLSAPPEGQEEDGGVNPVAAASEGKLVRHQCPFCAHTTHYLEVLWIHQRVAHRVDSGSSLAPKWAPYVTGFKGPKAAGRRTGPPPFLEGKDCPALSVPRAQRTQAPGSTATQPSGGGTKRPKTYTSSTTATSQPNTSQAMVSASRTSTRSPPGGGKSLLPQKKKSSRPTHTEEVANKSVRSKTKAHPKAPAATTTVSTNIQGFSQQSTSSPKTGHYRAAAEGSLLPQEGLGFILARNHGRADHASHLTPDRTHLHPQPHPHPHSHPRDPPAALKGQDLWSVTNIFGAQGSSGYQAPTTLLGHGKRESTAGDSRDTPMDMGILGLLKNYNPHELAALYQHWGFVDPRLDPQGIILTLGSSANPVRGLEKSGVTSTGPEHSAHFRSWKAFSVSSVHFTCFLVRGQGQSRIASTDSFSCWASCGAFF</sequence>
<feature type="compositionally biased region" description="Basic residues" evidence="12">
    <location>
        <begin position="868"/>
        <end position="878"/>
    </location>
</feature>
<evidence type="ECO:0000313" key="14">
    <source>
        <dbReference type="Proteomes" id="UP000808372"/>
    </source>
</evidence>
<name>A0A8U0PKA3_SALNM</name>
<feature type="region of interest" description="Disordered" evidence="12">
    <location>
        <begin position="236"/>
        <end position="258"/>
    </location>
</feature>
<feature type="compositionally biased region" description="Basic and acidic residues" evidence="12">
    <location>
        <begin position="857"/>
        <end position="867"/>
    </location>
</feature>
<organism evidence="14 15">
    <name type="scientific">Salvelinus namaycush</name>
    <name type="common">Lake trout</name>
    <name type="synonym">Salmo namaycush</name>
    <dbReference type="NCBI Taxonomy" id="8040"/>
    <lineage>
        <taxon>Eukaryota</taxon>
        <taxon>Metazoa</taxon>
        <taxon>Chordata</taxon>
        <taxon>Craniata</taxon>
        <taxon>Vertebrata</taxon>
        <taxon>Euteleostomi</taxon>
        <taxon>Actinopterygii</taxon>
        <taxon>Neopterygii</taxon>
        <taxon>Teleostei</taxon>
        <taxon>Protacanthopterygii</taxon>
        <taxon>Salmoniformes</taxon>
        <taxon>Salmonidae</taxon>
        <taxon>Salmoninae</taxon>
        <taxon>Salvelinus</taxon>
    </lineage>
</organism>
<dbReference type="GO" id="GO:0005634">
    <property type="term" value="C:nucleus"/>
    <property type="evidence" value="ECO:0007669"/>
    <property type="project" value="UniProtKB-SubCell"/>
</dbReference>
<dbReference type="GO" id="GO:0008270">
    <property type="term" value="F:zinc ion binding"/>
    <property type="evidence" value="ECO:0007669"/>
    <property type="project" value="UniProtKB-KW"/>
</dbReference>
<dbReference type="AlphaFoldDB" id="A0A8U0PKA3"/>
<dbReference type="Gene3D" id="3.30.160.60">
    <property type="entry name" value="Classic Zinc Finger"/>
    <property type="match status" value="3"/>
</dbReference>
<dbReference type="GO" id="GO:0000978">
    <property type="term" value="F:RNA polymerase II cis-regulatory region sequence-specific DNA binding"/>
    <property type="evidence" value="ECO:0007669"/>
    <property type="project" value="TreeGrafter"/>
</dbReference>
<dbReference type="Proteomes" id="UP000808372">
    <property type="component" value="Chromosome 32"/>
</dbReference>
<keyword evidence="14" id="KW-1185">Reference proteome</keyword>
<gene>
    <name evidence="15" type="primary">LOC120026832</name>
</gene>
<evidence type="ECO:0000256" key="11">
    <source>
        <dbReference type="PROSITE-ProRule" id="PRU00042"/>
    </source>
</evidence>
<comment type="subcellular location">
    <subcellularLocation>
        <location evidence="1">Nucleus</location>
    </subcellularLocation>
</comment>
<evidence type="ECO:0000256" key="6">
    <source>
        <dbReference type="ARBA" id="ARBA00022833"/>
    </source>
</evidence>
<evidence type="ECO:0000256" key="7">
    <source>
        <dbReference type="ARBA" id="ARBA00023015"/>
    </source>
</evidence>
<dbReference type="PANTHER" id="PTHR45925">
    <property type="entry name" value="ZINC FINGER PROTEIN"/>
    <property type="match status" value="1"/>
</dbReference>
<dbReference type="Pfam" id="PF00096">
    <property type="entry name" value="zf-C2H2"/>
    <property type="match status" value="3"/>
</dbReference>
<evidence type="ECO:0000256" key="2">
    <source>
        <dbReference type="ARBA" id="ARBA00006991"/>
    </source>
</evidence>
<feature type="region of interest" description="Disordered" evidence="12">
    <location>
        <begin position="292"/>
        <end position="314"/>
    </location>
</feature>
<evidence type="ECO:0000256" key="12">
    <source>
        <dbReference type="SAM" id="MobiDB-lite"/>
    </source>
</evidence>
<evidence type="ECO:0000256" key="10">
    <source>
        <dbReference type="ARBA" id="ARBA00023242"/>
    </source>
</evidence>
<evidence type="ECO:0000256" key="8">
    <source>
        <dbReference type="ARBA" id="ARBA00023125"/>
    </source>
</evidence>
<reference evidence="15" key="1">
    <citation type="submission" date="2025-08" db="UniProtKB">
        <authorList>
            <consortium name="RefSeq"/>
        </authorList>
    </citation>
    <scope>IDENTIFICATION</scope>
    <source>
        <tissue evidence="15">White muscle</tissue>
    </source>
</reference>
<proteinExistence type="inferred from homology"/>
<feature type="region of interest" description="Disordered" evidence="12">
    <location>
        <begin position="397"/>
        <end position="440"/>
    </location>
</feature>
<keyword evidence="10" id="KW-0539">Nucleus</keyword>
<keyword evidence="5 11" id="KW-0863">Zinc-finger</keyword>
<feature type="compositionally biased region" description="Polar residues" evidence="12">
    <location>
        <begin position="715"/>
        <end position="727"/>
    </location>
</feature>
<keyword evidence="4" id="KW-0677">Repeat</keyword>
<feature type="compositionally biased region" description="Basic and acidic residues" evidence="12">
    <location>
        <begin position="1"/>
        <end position="21"/>
    </location>
</feature>